<organism evidence="9 10">
    <name type="scientific">Mycolicibacterium rhodesiae</name>
    <name type="common">Mycobacterium rhodesiae</name>
    <dbReference type="NCBI Taxonomy" id="36814"/>
    <lineage>
        <taxon>Bacteria</taxon>
        <taxon>Bacillati</taxon>
        <taxon>Actinomycetota</taxon>
        <taxon>Actinomycetes</taxon>
        <taxon>Mycobacteriales</taxon>
        <taxon>Mycobacteriaceae</taxon>
        <taxon>Mycolicibacterium</taxon>
    </lineage>
</organism>
<sequence>MTAADQTYRVSIRTTDRETDVTLPAGIPIAELIPAVVDVIGAAEFSGADPHLTRVCGQRLDPQTTLAQAAIHDGELLILTTAERTAPITRFDASSAVADAIAALPEPTWRPTRCGGGHCVLAWAAATVLVLLGRAVLDPTAGQHPVIAAIAALLALTGAATACRSAAGRVTVVSLGVLAVVFAGLSAALLPLGPPAMPTFLVAMAAIGSTSLVAWRLLGCAPEVFLPLAVVAMAAAVPAMGAVAGCWAAEASGPMLAIGSVAVLAASARLSIHSSGLARAGLDDADLNARARLAHHRLTLVVATAAVAAALGAAVTAATTSHPLSAAIFLTIIAALLTIRLVQESALYRTVVQGISSGITVTALAGLCAVAAPHCIPWLCGALAFIGAGAVWAGHRGSACTSPAVRRAVSIVELMLGAAVVPGGCAAAGMFGGLAEIGAAW</sequence>
<evidence type="ECO:0000313" key="10">
    <source>
        <dbReference type="Proteomes" id="UP000192534"/>
    </source>
</evidence>
<evidence type="ECO:0000313" key="9">
    <source>
        <dbReference type="EMBL" id="ORB49518.1"/>
    </source>
</evidence>
<evidence type="ECO:0000256" key="5">
    <source>
        <dbReference type="ARBA" id="ARBA00022989"/>
    </source>
</evidence>
<dbReference type="Pfam" id="PF08817">
    <property type="entry name" value="YukD"/>
    <property type="match status" value="1"/>
</dbReference>
<evidence type="ECO:0000256" key="6">
    <source>
        <dbReference type="ARBA" id="ARBA00023136"/>
    </source>
</evidence>
<keyword evidence="6 7" id="KW-0472">Membrane</keyword>
<dbReference type="Proteomes" id="UP000192534">
    <property type="component" value="Unassembled WGS sequence"/>
</dbReference>
<dbReference type="EMBL" id="MVIH01000014">
    <property type="protein sequence ID" value="ORB49518.1"/>
    <property type="molecule type" value="Genomic_DNA"/>
</dbReference>
<feature type="transmembrane region" description="Helical" evidence="7">
    <location>
        <begin position="378"/>
        <end position="394"/>
    </location>
</feature>
<gene>
    <name evidence="9" type="ORF">BST42_23270</name>
</gene>
<comment type="caution">
    <text evidence="9">The sequence shown here is derived from an EMBL/GenBank/DDBJ whole genome shotgun (WGS) entry which is preliminary data.</text>
</comment>
<keyword evidence="5 7" id="KW-1133">Transmembrane helix</keyword>
<evidence type="ECO:0000256" key="7">
    <source>
        <dbReference type="SAM" id="Phobius"/>
    </source>
</evidence>
<feature type="transmembrane region" description="Helical" evidence="7">
    <location>
        <begin position="143"/>
        <end position="163"/>
    </location>
</feature>
<feature type="domain" description="EccD-like transmembrane" evidence="8">
    <location>
        <begin position="122"/>
        <end position="433"/>
    </location>
</feature>
<evidence type="ECO:0000256" key="3">
    <source>
        <dbReference type="ARBA" id="ARBA00022475"/>
    </source>
</evidence>
<dbReference type="NCBIfam" id="TIGR03920">
    <property type="entry name" value="T7SS_EccD"/>
    <property type="match status" value="1"/>
</dbReference>
<feature type="transmembrane region" description="Helical" evidence="7">
    <location>
        <begin position="196"/>
        <end position="218"/>
    </location>
</feature>
<feature type="transmembrane region" description="Helical" evidence="7">
    <location>
        <begin position="170"/>
        <end position="190"/>
    </location>
</feature>
<dbReference type="OrthoDB" id="4156660at2"/>
<accession>A0A1X0IMU3</accession>
<protein>
    <submittedName>
        <fullName evidence="9">Type VII secretion integral membrane protein EccD</fullName>
    </submittedName>
</protein>
<feature type="transmembrane region" description="Helical" evidence="7">
    <location>
        <begin position="298"/>
        <end position="318"/>
    </location>
</feature>
<name>A0A1X0IMU3_MYCRH</name>
<keyword evidence="3" id="KW-1003">Cell membrane</keyword>
<dbReference type="InterPro" id="IPR044049">
    <property type="entry name" value="EccD_transm"/>
</dbReference>
<dbReference type="Pfam" id="PF19053">
    <property type="entry name" value="EccD"/>
    <property type="match status" value="1"/>
</dbReference>
<feature type="transmembrane region" description="Helical" evidence="7">
    <location>
        <begin position="324"/>
        <end position="342"/>
    </location>
</feature>
<dbReference type="AlphaFoldDB" id="A0A1X0IMU3"/>
<reference evidence="9 10" key="1">
    <citation type="submission" date="2016-12" db="EMBL/GenBank/DDBJ databases">
        <title>The new phylogeny of genus Mycobacterium.</title>
        <authorList>
            <person name="Tortoli E."/>
            <person name="Trovato A."/>
            <person name="Cirillo D.M."/>
        </authorList>
    </citation>
    <scope>NUCLEOTIDE SEQUENCE [LARGE SCALE GENOMIC DNA]</scope>
    <source>
        <strain evidence="9 10">DSM 44223</strain>
    </source>
</reference>
<keyword evidence="4 7" id="KW-0812">Transmembrane</keyword>
<feature type="transmembrane region" description="Helical" evidence="7">
    <location>
        <begin position="225"/>
        <end position="249"/>
    </location>
</feature>
<evidence type="ECO:0000259" key="8">
    <source>
        <dbReference type="Pfam" id="PF19053"/>
    </source>
</evidence>
<dbReference type="InterPro" id="IPR006707">
    <property type="entry name" value="T7SS_EccD"/>
</dbReference>
<comment type="subcellular location">
    <subcellularLocation>
        <location evidence="1">Cell membrane</location>
        <topology evidence="1">Multi-pass membrane protein</topology>
    </subcellularLocation>
</comment>
<feature type="transmembrane region" description="Helical" evidence="7">
    <location>
        <begin position="414"/>
        <end position="435"/>
    </location>
</feature>
<dbReference type="InterPro" id="IPR024962">
    <property type="entry name" value="YukD-like"/>
</dbReference>
<dbReference type="Gene3D" id="3.10.20.90">
    <property type="entry name" value="Phosphatidylinositol 3-kinase Catalytic Subunit, Chain A, domain 1"/>
    <property type="match status" value="1"/>
</dbReference>
<dbReference type="GO" id="GO:0005886">
    <property type="term" value="C:plasma membrane"/>
    <property type="evidence" value="ECO:0007669"/>
    <property type="project" value="UniProtKB-SubCell"/>
</dbReference>
<feature type="transmembrane region" description="Helical" evidence="7">
    <location>
        <begin position="255"/>
        <end position="272"/>
    </location>
</feature>
<feature type="transmembrane region" description="Helical" evidence="7">
    <location>
        <begin position="120"/>
        <end position="137"/>
    </location>
</feature>
<evidence type="ECO:0000256" key="4">
    <source>
        <dbReference type="ARBA" id="ARBA00022692"/>
    </source>
</evidence>
<evidence type="ECO:0000256" key="1">
    <source>
        <dbReference type="ARBA" id="ARBA00004651"/>
    </source>
</evidence>
<dbReference type="RefSeq" id="WP_083121681.1">
    <property type="nucleotide sequence ID" value="NZ_JACKUO010000032.1"/>
</dbReference>
<comment type="similarity">
    <text evidence="2">Belongs to the EccD/Snm4 family.</text>
</comment>
<evidence type="ECO:0000256" key="2">
    <source>
        <dbReference type="ARBA" id="ARBA00006162"/>
    </source>
</evidence>
<keyword evidence="10" id="KW-1185">Reference proteome</keyword>
<feature type="transmembrane region" description="Helical" evidence="7">
    <location>
        <begin position="354"/>
        <end position="372"/>
    </location>
</feature>
<proteinExistence type="inferred from homology"/>